<dbReference type="Proteomes" id="UP000693981">
    <property type="component" value="Unassembled WGS sequence"/>
</dbReference>
<feature type="region of interest" description="Disordered" evidence="1">
    <location>
        <begin position="65"/>
        <end position="86"/>
    </location>
</feature>
<name>A0A8T1WW31_9STRA</name>
<keyword evidence="3" id="KW-1185">Reference proteome</keyword>
<evidence type="ECO:0000256" key="1">
    <source>
        <dbReference type="SAM" id="MobiDB-lite"/>
    </source>
</evidence>
<comment type="caution">
    <text evidence="2">The sequence shown here is derived from an EMBL/GenBank/DDBJ whole genome shotgun (WGS) entry which is preliminary data.</text>
</comment>
<protein>
    <submittedName>
        <fullName evidence="2">Uncharacterized protein</fullName>
    </submittedName>
</protein>
<reference evidence="2" key="1">
    <citation type="submission" date="2021-02" db="EMBL/GenBank/DDBJ databases">
        <authorList>
            <person name="Palmer J.M."/>
        </authorList>
    </citation>
    <scope>NUCLEOTIDE SEQUENCE</scope>
    <source>
        <strain evidence="2">SCRP23</strain>
    </source>
</reference>
<dbReference type="EMBL" id="JAGDFL010000105">
    <property type="protein sequence ID" value="KAG7397646.1"/>
    <property type="molecule type" value="Genomic_DNA"/>
</dbReference>
<evidence type="ECO:0000313" key="2">
    <source>
        <dbReference type="EMBL" id="KAG7397646.1"/>
    </source>
</evidence>
<accession>A0A8T1WW31</accession>
<sequence>MTCQMLAARNALQFNTTSTLMFIREITSDAEATNANKNDSDAAVCSRTRDSMGTKLARKMKGLFSRKKQRQLTSTEEDQMKKEALQRQYTQSGAFVQMGRRRW</sequence>
<proteinExistence type="predicted"/>
<organism evidence="2 3">
    <name type="scientific">Phytophthora boehmeriae</name>
    <dbReference type="NCBI Taxonomy" id="109152"/>
    <lineage>
        <taxon>Eukaryota</taxon>
        <taxon>Sar</taxon>
        <taxon>Stramenopiles</taxon>
        <taxon>Oomycota</taxon>
        <taxon>Peronosporomycetes</taxon>
        <taxon>Peronosporales</taxon>
        <taxon>Peronosporaceae</taxon>
        <taxon>Phytophthora</taxon>
    </lineage>
</organism>
<gene>
    <name evidence="2" type="ORF">PHYBOEH_000405</name>
</gene>
<evidence type="ECO:0000313" key="3">
    <source>
        <dbReference type="Proteomes" id="UP000693981"/>
    </source>
</evidence>
<dbReference type="AlphaFoldDB" id="A0A8T1WW31"/>